<dbReference type="InterPro" id="IPR027417">
    <property type="entry name" value="P-loop_NTPase"/>
</dbReference>
<dbReference type="CDD" id="cd03257">
    <property type="entry name" value="ABC_NikE_OppD_transporters"/>
    <property type="match status" value="2"/>
</dbReference>
<dbReference type="PANTHER" id="PTHR43297:SF14">
    <property type="entry name" value="ATPASE AAA-TYPE CORE DOMAIN-CONTAINING PROTEIN"/>
    <property type="match status" value="1"/>
</dbReference>
<proteinExistence type="inferred from homology"/>
<evidence type="ECO:0000259" key="10">
    <source>
        <dbReference type="PROSITE" id="PS50893"/>
    </source>
</evidence>
<comment type="subcellular location">
    <subcellularLocation>
        <location evidence="1">Cell membrane</location>
        <topology evidence="1">Peripheral membrane protein</topology>
    </subcellularLocation>
</comment>
<keyword evidence="3" id="KW-0813">Transport</keyword>
<dbReference type="InterPro" id="IPR003593">
    <property type="entry name" value="AAA+_ATPase"/>
</dbReference>
<dbReference type="SMART" id="SM00382">
    <property type="entry name" value="AAA"/>
    <property type="match status" value="2"/>
</dbReference>
<dbReference type="Gene3D" id="3.40.50.300">
    <property type="entry name" value="P-loop containing nucleotide triphosphate hydrolases"/>
    <property type="match status" value="2"/>
</dbReference>
<dbReference type="GO" id="GO:0015833">
    <property type="term" value="P:peptide transport"/>
    <property type="evidence" value="ECO:0007669"/>
    <property type="project" value="InterPro"/>
</dbReference>
<evidence type="ECO:0000256" key="6">
    <source>
        <dbReference type="ARBA" id="ARBA00022741"/>
    </source>
</evidence>
<evidence type="ECO:0000256" key="3">
    <source>
        <dbReference type="ARBA" id="ARBA00022448"/>
    </source>
</evidence>
<dbReference type="GO" id="GO:0005886">
    <property type="term" value="C:plasma membrane"/>
    <property type="evidence" value="ECO:0007669"/>
    <property type="project" value="UniProtKB-SubCell"/>
</dbReference>
<organism evidence="11">
    <name type="scientific">Rhodococcus sp. NS1</name>
    <dbReference type="NCBI Taxonomy" id="402236"/>
    <lineage>
        <taxon>Bacteria</taxon>
        <taxon>Bacillati</taxon>
        <taxon>Actinomycetota</taxon>
        <taxon>Actinomycetes</taxon>
        <taxon>Mycobacteriales</taxon>
        <taxon>Nocardiaceae</taxon>
        <taxon>Rhodococcus</taxon>
    </lineage>
</organism>
<dbReference type="InterPro" id="IPR050388">
    <property type="entry name" value="ABC_Ni/Peptide_Import"/>
</dbReference>
<dbReference type="NCBIfam" id="NF007739">
    <property type="entry name" value="PRK10419.1"/>
    <property type="match status" value="2"/>
</dbReference>
<protein>
    <recommendedName>
        <fullName evidence="10">ABC transporter domain-containing protein</fullName>
    </recommendedName>
</protein>
<accession>A0A097SQ39</accession>
<dbReference type="GO" id="GO:0016887">
    <property type="term" value="F:ATP hydrolysis activity"/>
    <property type="evidence" value="ECO:0007669"/>
    <property type="project" value="InterPro"/>
</dbReference>
<dbReference type="AlphaFoldDB" id="A0A097SQ39"/>
<dbReference type="GO" id="GO:0005524">
    <property type="term" value="F:ATP binding"/>
    <property type="evidence" value="ECO:0007669"/>
    <property type="project" value="UniProtKB-KW"/>
</dbReference>
<comment type="similarity">
    <text evidence="2">Belongs to the ABC transporter superfamily.</text>
</comment>
<sequence>MSTLHDTGLPVAPGPDTSERILSVTDLRIAFHGDPHDEPTVRDVCFDITSGEVLALVGESGSGKSLTASALLGLLPPGANLTGGSILFRSDSGEVVDLAGLSEKRLDTFRGSGIGMVFQNPLSSLDPSFRVGSQLDEVLVRHRPRTRRAERRELAANWLRRVGFDDPERVLNSYPHELSGGMRQRVVLALAGLAEPALLVADEPTTALDTIVQRQVLDLLRDVASSTGASLLLITHDFDVVEHLADSVVVLRNGAVVESGTRDEVLSSPRDPYTKQLLAAVPRLGKRHTLPHWRGARSLSGGAVTQAVTEPAAVISDPVPPMLKLENVTRSFTVGGWGTGTRRSEFVAVDNVSLEVRSGEIYGLIGASGSGKSTLARLMGGLLDVTSGTVHFQGNPLSGTDRDTLRAVRPRLQYVFQDPVGSLNPAVRVGEQIARPLRRFGTVADKSGMPDVVAEVLELVGLPAAFADRYPHSLSGGQAQRVCLARALALSPDLLILDEPTSALDVSTQAGVVDLVLDLRERLDLTCVFIGHGLGLVEWMCDRIGVMSQGRLVDTFPTEDLYDTDRAPEVHDLLRADLGSGKVLDKS</sequence>
<dbReference type="Pfam" id="PF00005">
    <property type="entry name" value="ABC_tran"/>
    <property type="match status" value="2"/>
</dbReference>
<keyword evidence="6" id="KW-0547">Nucleotide-binding</keyword>
<keyword evidence="11" id="KW-0614">Plasmid</keyword>
<reference evidence="11" key="1">
    <citation type="submission" date="2014-03" db="EMBL/GenBank/DDBJ databases">
        <authorList>
            <person name="Zhang G."/>
            <person name="Zhu L."/>
            <person name="Fang P."/>
        </authorList>
    </citation>
    <scope>NUCLEOTIDE SEQUENCE</scope>
    <source>
        <strain evidence="11">NS1</strain>
        <plasmid evidence="11">pNSL1</plasmid>
    </source>
</reference>
<evidence type="ECO:0000313" key="11">
    <source>
        <dbReference type="EMBL" id="AIU93643.1"/>
    </source>
</evidence>
<keyword evidence="9" id="KW-0472">Membrane</keyword>
<evidence type="ECO:0000256" key="5">
    <source>
        <dbReference type="ARBA" id="ARBA00022519"/>
    </source>
</evidence>
<evidence type="ECO:0000256" key="9">
    <source>
        <dbReference type="ARBA" id="ARBA00023136"/>
    </source>
</evidence>
<geneLocation type="plasmid" evidence="11">
    <name>pNSL1</name>
</geneLocation>
<dbReference type="SUPFAM" id="SSF52540">
    <property type="entry name" value="P-loop containing nucleoside triphosphate hydrolases"/>
    <property type="match status" value="2"/>
</dbReference>
<dbReference type="PANTHER" id="PTHR43297">
    <property type="entry name" value="OLIGOPEPTIDE TRANSPORT ATP-BINDING PROTEIN APPD"/>
    <property type="match status" value="1"/>
</dbReference>
<evidence type="ECO:0000256" key="7">
    <source>
        <dbReference type="ARBA" id="ARBA00022840"/>
    </source>
</evidence>
<feature type="domain" description="ABC transporter" evidence="10">
    <location>
        <begin position="22"/>
        <end position="278"/>
    </location>
</feature>
<dbReference type="EMBL" id="KJ605395">
    <property type="protein sequence ID" value="AIU93643.1"/>
    <property type="molecule type" value="Genomic_DNA"/>
</dbReference>
<keyword evidence="7" id="KW-0067">ATP-binding</keyword>
<feature type="domain" description="ABC transporter" evidence="10">
    <location>
        <begin position="323"/>
        <end position="574"/>
    </location>
</feature>
<evidence type="ECO:0000256" key="2">
    <source>
        <dbReference type="ARBA" id="ARBA00005417"/>
    </source>
</evidence>
<keyword evidence="5" id="KW-0997">Cell inner membrane</keyword>
<name>A0A097SQ39_9NOCA</name>
<dbReference type="PROSITE" id="PS00211">
    <property type="entry name" value="ABC_TRANSPORTER_1"/>
    <property type="match status" value="1"/>
</dbReference>
<dbReference type="InterPro" id="IPR003439">
    <property type="entry name" value="ABC_transporter-like_ATP-bd"/>
</dbReference>
<dbReference type="InterPro" id="IPR017871">
    <property type="entry name" value="ABC_transporter-like_CS"/>
</dbReference>
<keyword evidence="8" id="KW-1278">Translocase</keyword>
<dbReference type="Pfam" id="PF08352">
    <property type="entry name" value="oligo_HPY"/>
    <property type="match status" value="1"/>
</dbReference>
<dbReference type="PROSITE" id="PS50893">
    <property type="entry name" value="ABC_TRANSPORTER_2"/>
    <property type="match status" value="2"/>
</dbReference>
<evidence type="ECO:0000256" key="8">
    <source>
        <dbReference type="ARBA" id="ARBA00022967"/>
    </source>
</evidence>
<evidence type="ECO:0000256" key="1">
    <source>
        <dbReference type="ARBA" id="ARBA00004202"/>
    </source>
</evidence>
<evidence type="ECO:0000256" key="4">
    <source>
        <dbReference type="ARBA" id="ARBA00022475"/>
    </source>
</evidence>
<keyword evidence="4" id="KW-1003">Cell membrane</keyword>
<dbReference type="InterPro" id="IPR013563">
    <property type="entry name" value="Oligopep_ABC_C"/>
</dbReference>
<gene>
    <name evidence="11" type="ORF">LRS1606.209</name>
</gene>